<name>A0ACA9MTG4_9GLOM</name>
<comment type="caution">
    <text evidence="1">The sequence shown here is derived from an EMBL/GenBank/DDBJ whole genome shotgun (WGS) entry which is preliminary data.</text>
</comment>
<dbReference type="Proteomes" id="UP000789525">
    <property type="component" value="Unassembled WGS sequence"/>
</dbReference>
<keyword evidence="2" id="KW-1185">Reference proteome</keyword>
<accession>A0ACA9MTG4</accession>
<protein>
    <submittedName>
        <fullName evidence="1">11842_t:CDS:1</fullName>
    </submittedName>
</protein>
<evidence type="ECO:0000313" key="2">
    <source>
        <dbReference type="Proteomes" id="UP000789525"/>
    </source>
</evidence>
<organism evidence="1 2">
    <name type="scientific">Acaulospora colombiana</name>
    <dbReference type="NCBI Taxonomy" id="27376"/>
    <lineage>
        <taxon>Eukaryota</taxon>
        <taxon>Fungi</taxon>
        <taxon>Fungi incertae sedis</taxon>
        <taxon>Mucoromycota</taxon>
        <taxon>Glomeromycotina</taxon>
        <taxon>Glomeromycetes</taxon>
        <taxon>Diversisporales</taxon>
        <taxon>Acaulosporaceae</taxon>
        <taxon>Acaulospora</taxon>
    </lineage>
</organism>
<gene>
    <name evidence="1" type="ORF">ACOLOM_LOCUS6861</name>
</gene>
<proteinExistence type="predicted"/>
<reference evidence="1" key="1">
    <citation type="submission" date="2021-06" db="EMBL/GenBank/DDBJ databases">
        <authorList>
            <person name="Kallberg Y."/>
            <person name="Tangrot J."/>
            <person name="Rosling A."/>
        </authorList>
    </citation>
    <scope>NUCLEOTIDE SEQUENCE</scope>
    <source>
        <strain evidence="1">CL356</strain>
    </source>
</reference>
<sequence>MAVLIDLFFTGKTIQVICLIMYLYKEKGRHPFIIVAPKSTTAGWVREFKRWAHELVVVEFHGEGDSCQLIADYELFPDNDNLKCHVVVTTAEAIAFYPSLFSRVSLWEVLIVDEAHSLKAGETTQLFRNLNKRINVYFKVLLTGTPLMNKIDELFNLLNFLGHKEFSDPKKLAEEYQGLPSAEQLPALHKLLKRYFLRRTKSQVDLGLPPMDDVIVRVSMTPIQKRIYKETFEKNAEFLRQVAKSRKQENLSDEERQKMLVESSGKLILLKDMLKKLHETGHKVLIFSQFLDMLSILEEFCEDNNYFYTKLDGSTSHEVRQKNISAFQAPDSKIFLFLLSTRAGGVGLNLSKYSSVELAADTVFILDPDFNPHQDLQALSRVHRIGQTKPVKVFRFVTQFSVEERIVEKGKLKLARTELVVEKMDDEVLDIDEVDDIIRCGVQALFSENPNEKPVGNYTEEAIEKLLDRSQMKVEKEAPDANSLTGFAFARVWDSENQIIVNEEIRIENRVEGSEAKDFWVKLLAHVDTASKTEEHLLGKGARNRKKIDYYEGDHNTPRKPRGKKKITLDPDFVPVEVVESPSSSSSSDDAEDNMDLSSKHSGAPYSSNQQPQNQNIYPNLNSGETTKLDNNSSISANLNNSSISANLSSPSIAVNFNNANIAANHKSSNIPTNLINQSIATNLKNSSITAIIKNSDSRAYPVSGESPSNIPDSSENLEKQAKLTNILPRPVGIDVSQA</sequence>
<evidence type="ECO:0000313" key="1">
    <source>
        <dbReference type="EMBL" id="CAG8606209.1"/>
    </source>
</evidence>
<dbReference type="EMBL" id="CAJVPT010014632">
    <property type="protein sequence ID" value="CAG8606209.1"/>
    <property type="molecule type" value="Genomic_DNA"/>
</dbReference>
<feature type="non-terminal residue" evidence="1">
    <location>
        <position position="739"/>
    </location>
</feature>